<dbReference type="EC" id="1.14.13.59" evidence="8"/>
<evidence type="ECO:0000256" key="6">
    <source>
        <dbReference type="ARBA" id="ARBA00022857"/>
    </source>
</evidence>
<keyword evidence="7 8" id="KW-0560">Oxidoreductase</keyword>
<comment type="caution">
    <text evidence="8">The sequence shown here is derived from an EMBL/GenBank/DDBJ whole genome shotgun (WGS) entry which is preliminary data.</text>
</comment>
<evidence type="ECO:0000256" key="7">
    <source>
        <dbReference type="ARBA" id="ARBA00023002"/>
    </source>
</evidence>
<dbReference type="PANTHER" id="PTHR42802:SF1">
    <property type="entry name" value="L-ORNITHINE N(5)-MONOOXYGENASE"/>
    <property type="match status" value="1"/>
</dbReference>
<organism evidence="8 9">
    <name type="scientific">Legionella bozemanae</name>
    <name type="common">Fluoribacter bozemanae</name>
    <dbReference type="NCBI Taxonomy" id="447"/>
    <lineage>
        <taxon>Bacteria</taxon>
        <taxon>Pseudomonadati</taxon>
        <taxon>Pseudomonadota</taxon>
        <taxon>Gammaproteobacteria</taxon>
        <taxon>Legionellales</taxon>
        <taxon>Legionellaceae</taxon>
        <taxon>Legionella</taxon>
    </lineage>
</organism>
<dbReference type="Pfam" id="PF13434">
    <property type="entry name" value="Lys_Orn_oxgnase"/>
    <property type="match status" value="1"/>
</dbReference>
<dbReference type="STRING" id="447.Lboz_0773"/>
<proteinExistence type="inferred from homology"/>
<keyword evidence="5" id="KW-0274">FAD</keyword>
<dbReference type="RefSeq" id="WP_058458465.1">
    <property type="nucleotide sequence ID" value="NZ_CAAAIY010000028.1"/>
</dbReference>
<evidence type="ECO:0000256" key="1">
    <source>
        <dbReference type="ARBA" id="ARBA00001974"/>
    </source>
</evidence>
<evidence type="ECO:0000256" key="4">
    <source>
        <dbReference type="ARBA" id="ARBA00022630"/>
    </source>
</evidence>
<dbReference type="GO" id="GO:0047091">
    <property type="term" value="F:L-lysine 6-monooxygenase (NADPH) activity"/>
    <property type="evidence" value="ECO:0007669"/>
    <property type="project" value="UniProtKB-EC"/>
</dbReference>
<dbReference type="SUPFAM" id="SSF51905">
    <property type="entry name" value="FAD/NAD(P)-binding domain"/>
    <property type="match status" value="1"/>
</dbReference>
<accession>A0A0W0RX72</accession>
<name>A0A0W0RX72_LEGBO</name>
<dbReference type="PANTHER" id="PTHR42802">
    <property type="entry name" value="MONOOXYGENASE"/>
    <property type="match status" value="1"/>
</dbReference>
<dbReference type="OrthoDB" id="7527071at2"/>
<dbReference type="Proteomes" id="UP000054695">
    <property type="component" value="Unassembled WGS sequence"/>
</dbReference>
<gene>
    <name evidence="8" type="primary">iucD</name>
    <name evidence="8" type="ORF">Lboz_0773</name>
</gene>
<evidence type="ECO:0000256" key="2">
    <source>
        <dbReference type="ARBA" id="ARBA00004924"/>
    </source>
</evidence>
<dbReference type="SUPFAM" id="SSF51735">
    <property type="entry name" value="NAD(P)-binding Rossmann-fold domains"/>
    <property type="match status" value="1"/>
</dbReference>
<evidence type="ECO:0000313" key="9">
    <source>
        <dbReference type="Proteomes" id="UP000054695"/>
    </source>
</evidence>
<keyword evidence="9" id="KW-1185">Reference proteome</keyword>
<dbReference type="InterPro" id="IPR036188">
    <property type="entry name" value="FAD/NAD-bd_sf"/>
</dbReference>
<comment type="cofactor">
    <cofactor evidence="1">
        <name>FAD</name>
        <dbReference type="ChEBI" id="CHEBI:57692"/>
    </cofactor>
</comment>
<reference evidence="8 9" key="1">
    <citation type="submission" date="2015-11" db="EMBL/GenBank/DDBJ databases">
        <title>Genomic analysis of 38 Legionella species identifies large and diverse effector repertoires.</title>
        <authorList>
            <person name="Burstein D."/>
            <person name="Amaro F."/>
            <person name="Zusman T."/>
            <person name="Lifshitz Z."/>
            <person name="Cohen O."/>
            <person name="Gilbert J.A."/>
            <person name="Pupko T."/>
            <person name="Shuman H.A."/>
            <person name="Segal G."/>
        </authorList>
    </citation>
    <scope>NUCLEOTIDE SEQUENCE [LARGE SCALE GENOMIC DNA]</scope>
    <source>
        <strain evidence="8 9">WIGA</strain>
    </source>
</reference>
<keyword evidence="4" id="KW-0285">Flavoprotein</keyword>
<dbReference type="InterPro" id="IPR036291">
    <property type="entry name" value="NAD(P)-bd_dom_sf"/>
</dbReference>
<dbReference type="InterPro" id="IPR025700">
    <property type="entry name" value="Lys/Orn_oxygenase"/>
</dbReference>
<protein>
    <submittedName>
        <fullName evidence="8">L-lysine N6-monooxygenase</fullName>
        <ecNumber evidence="8">1.14.13.59</ecNumber>
    </submittedName>
</protein>
<dbReference type="AlphaFoldDB" id="A0A0W0RX72"/>
<comment type="similarity">
    <text evidence="3">Belongs to the lysine N(6)-hydroxylase/L-ornithine N(5)-oxygenase family.</text>
</comment>
<dbReference type="EMBL" id="LNXU01000008">
    <property type="protein sequence ID" value="KTC75673.1"/>
    <property type="molecule type" value="Genomic_DNA"/>
</dbReference>
<dbReference type="Gene3D" id="3.50.50.60">
    <property type="entry name" value="FAD/NAD(P)-binding domain"/>
    <property type="match status" value="1"/>
</dbReference>
<dbReference type="PATRIC" id="fig|447.4.peg.837"/>
<sequence>MNKTNHDAISDVLGVGVGPFNLSVAALLSSVKEISSVFFEQNKEVIWHPGMLFPNAEIQVSYLNDLVTLVDPTNSYSFIAYLAKHKRLYRFINAQFKHVLRTEFSHYLNWVSRSLPNLLFNEKVEEIFFDKSHFVMQTSQRKIKGKHLILGNGLTVKVPTCVKPYLGKNVLHNKNFLLNPINWQGKRVAIIGGGQSGAEIVQHILSSEQLPSELNWISKRSQLLPMDTSPFVSEFFTPKYTEFFFHMPEKEKASLLQEQLLASDGISFHLLQAIYQKLYSLEFLENKNKFFKFLPCHELTHMNGGLGRYQLVLTELNTMSRRVIAADIVILCTGYQWKFPDYLAPLSAKIPLNNGTFCVNQDFSIVWEGPKQHRIYVQNAARNAYGIAEPNLNVMAWRSAKIINSLAQSSIYELEQESTVLDWEHELFSKEQHYASIA</sequence>
<evidence type="ECO:0000313" key="8">
    <source>
        <dbReference type="EMBL" id="KTC75673.1"/>
    </source>
</evidence>
<keyword evidence="6" id="KW-0521">NADP</keyword>
<evidence type="ECO:0000256" key="5">
    <source>
        <dbReference type="ARBA" id="ARBA00022827"/>
    </source>
</evidence>
<keyword evidence="8" id="KW-0503">Monooxygenase</keyword>
<evidence type="ECO:0000256" key="3">
    <source>
        <dbReference type="ARBA" id="ARBA00007588"/>
    </source>
</evidence>
<comment type="pathway">
    <text evidence="2">Siderophore biosynthesis.</text>
</comment>